<sequence length="218" mass="25319">MTRFTDTLWSSITDIYQAIIYHPFNEELARGILPREKFAFYMQQDALYLADFARALAIMAGRAPDEAAIIQFVRFAEGVAVVERALHHTYFREFGIETPTRQPAPACFTYTNFLLATAACRSYEEGMAALLPCFWIYREVGHDIYRRAAPNNPYQKWIDTYAGQEFDEVVTQAIALTDTIAEQASATQQQRMRDAFIYSARLEWMFWDSAYRLEQWLP</sequence>
<evidence type="ECO:0000256" key="1">
    <source>
        <dbReference type="ARBA" id="ARBA00004948"/>
    </source>
</evidence>
<keyword evidence="5" id="KW-1185">Reference proteome</keyword>
<dbReference type="InterPro" id="IPR004305">
    <property type="entry name" value="Thiaminase-2/PQQC"/>
</dbReference>
<protein>
    <recommendedName>
        <fullName evidence="2">Aminopyrimidine aminohydrolase</fullName>
        <ecNumber evidence="2">3.5.99.2</ecNumber>
    </recommendedName>
</protein>
<keyword evidence="2" id="KW-0378">Hydrolase</keyword>
<keyword evidence="2" id="KW-0784">Thiamine biosynthesis</keyword>
<comment type="pathway">
    <text evidence="1 2">Cofactor biosynthesis; thiamine diphosphate biosynthesis.</text>
</comment>
<reference evidence="5" key="1">
    <citation type="journal article" date="2011" name="BMC Genomics">
        <title>Complete genome sequence of the filamentous anoxygenic phototrophic bacterium Chloroflexus aurantiacus.</title>
        <authorList>
            <person name="Tang K.H."/>
            <person name="Barry K."/>
            <person name="Chertkov O."/>
            <person name="Dalin E."/>
            <person name="Han C.S."/>
            <person name="Hauser L.J."/>
            <person name="Honchak B.M."/>
            <person name="Karbach L.E."/>
            <person name="Land M.L."/>
            <person name="Lapidus A."/>
            <person name="Larimer F.W."/>
            <person name="Mikhailova N."/>
            <person name="Pitluck S."/>
            <person name="Pierson B.K."/>
            <person name="Blankenship R.E."/>
        </authorList>
    </citation>
    <scope>NUCLEOTIDE SEQUENCE [LARGE SCALE GENOMIC DNA]</scope>
    <source>
        <strain evidence="5">ATCC 29366 / DSM 635 / J-10-fl</strain>
    </source>
</reference>
<dbReference type="KEGG" id="cau:Caur_0797"/>
<dbReference type="PANTHER" id="PTHR43198">
    <property type="entry name" value="BIFUNCTIONAL TH2 PROTEIN"/>
    <property type="match status" value="1"/>
</dbReference>
<gene>
    <name evidence="4" type="ordered locus">Caur_0797</name>
</gene>
<organism evidence="4 5">
    <name type="scientific">Chloroflexus aurantiacus (strain ATCC 29366 / DSM 635 / J-10-fl)</name>
    <dbReference type="NCBI Taxonomy" id="324602"/>
    <lineage>
        <taxon>Bacteria</taxon>
        <taxon>Bacillati</taxon>
        <taxon>Chloroflexota</taxon>
        <taxon>Chloroflexia</taxon>
        <taxon>Chloroflexales</taxon>
        <taxon>Chloroflexineae</taxon>
        <taxon>Chloroflexaceae</taxon>
        <taxon>Chloroflexus</taxon>
    </lineage>
</organism>
<dbReference type="PATRIC" id="fig|324602.8.peg.908"/>
<dbReference type="EMBL" id="CP000909">
    <property type="protein sequence ID" value="ABY34035.1"/>
    <property type="molecule type" value="Genomic_DNA"/>
</dbReference>
<dbReference type="EnsemblBacteria" id="ABY34035">
    <property type="protein sequence ID" value="ABY34035"/>
    <property type="gene ID" value="Caur_0797"/>
</dbReference>
<comment type="similarity">
    <text evidence="2">Belongs to the TenA family.</text>
</comment>
<dbReference type="EC" id="3.5.99.2" evidence="2"/>
<dbReference type="GO" id="GO:0009229">
    <property type="term" value="P:thiamine diphosphate biosynthetic process"/>
    <property type="evidence" value="ECO:0007669"/>
    <property type="project" value="UniProtKB-UniPathway"/>
</dbReference>
<dbReference type="RefSeq" id="WP_012256691.1">
    <property type="nucleotide sequence ID" value="NC_010175.1"/>
</dbReference>
<dbReference type="PANTHER" id="PTHR43198:SF2">
    <property type="entry name" value="SI:CH1073-67J19.1-RELATED"/>
    <property type="match status" value="1"/>
</dbReference>
<evidence type="ECO:0000256" key="2">
    <source>
        <dbReference type="RuleBase" id="RU363093"/>
    </source>
</evidence>
<dbReference type="GO" id="GO:0050334">
    <property type="term" value="F:thiaminase activity"/>
    <property type="evidence" value="ECO:0007669"/>
    <property type="project" value="UniProtKB-EC"/>
</dbReference>
<dbReference type="Pfam" id="PF03070">
    <property type="entry name" value="TENA_THI-4"/>
    <property type="match status" value="1"/>
</dbReference>
<feature type="domain" description="Thiaminase-2/PQQC" evidence="3">
    <location>
        <begin position="9"/>
        <end position="212"/>
    </location>
</feature>
<dbReference type="AlphaFoldDB" id="A9WGB4"/>
<dbReference type="HOGENOM" id="CLU_077537_3_2_0"/>
<dbReference type="InterPro" id="IPR016084">
    <property type="entry name" value="Haem_Oase-like_multi-hlx"/>
</dbReference>
<dbReference type="UniPathway" id="UPA00060"/>
<dbReference type="SUPFAM" id="SSF48613">
    <property type="entry name" value="Heme oxygenase-like"/>
    <property type="match status" value="1"/>
</dbReference>
<dbReference type="Proteomes" id="UP000002008">
    <property type="component" value="Chromosome"/>
</dbReference>
<dbReference type="STRING" id="324602.Caur_0797"/>
<comment type="catalytic activity">
    <reaction evidence="2">
        <text>thiamine + H2O = 5-(2-hydroxyethyl)-4-methylthiazole + 4-amino-5-hydroxymethyl-2-methylpyrimidine + H(+)</text>
        <dbReference type="Rhea" id="RHEA:17509"/>
        <dbReference type="ChEBI" id="CHEBI:15377"/>
        <dbReference type="ChEBI" id="CHEBI:15378"/>
        <dbReference type="ChEBI" id="CHEBI:16892"/>
        <dbReference type="ChEBI" id="CHEBI:17957"/>
        <dbReference type="ChEBI" id="CHEBI:18385"/>
        <dbReference type="EC" id="3.5.99.2"/>
    </reaction>
</comment>
<name>A9WGB4_CHLAA</name>
<proteinExistence type="inferred from homology"/>
<dbReference type="InterPro" id="IPR027574">
    <property type="entry name" value="Thiaminase_II"/>
</dbReference>
<dbReference type="Gene3D" id="1.20.910.10">
    <property type="entry name" value="Heme oxygenase-like"/>
    <property type="match status" value="1"/>
</dbReference>
<dbReference type="GO" id="GO:0009228">
    <property type="term" value="P:thiamine biosynthetic process"/>
    <property type="evidence" value="ECO:0007669"/>
    <property type="project" value="UniProtKB-KW"/>
</dbReference>
<accession>A9WGB4</accession>
<evidence type="ECO:0000313" key="5">
    <source>
        <dbReference type="Proteomes" id="UP000002008"/>
    </source>
</evidence>
<dbReference type="FunCoup" id="A9WGB4">
    <property type="interactions" value="93"/>
</dbReference>
<dbReference type="NCBIfam" id="TIGR04306">
    <property type="entry name" value="salvage_TenA"/>
    <property type="match status" value="1"/>
</dbReference>
<dbReference type="GO" id="GO:0005829">
    <property type="term" value="C:cytosol"/>
    <property type="evidence" value="ECO:0000318"/>
    <property type="project" value="GO_Central"/>
</dbReference>
<comment type="catalytic activity">
    <reaction evidence="2">
        <text>4-amino-5-aminomethyl-2-methylpyrimidine + H2O = 4-amino-5-hydroxymethyl-2-methylpyrimidine + NH4(+)</text>
        <dbReference type="Rhea" id="RHEA:31799"/>
        <dbReference type="ChEBI" id="CHEBI:15377"/>
        <dbReference type="ChEBI" id="CHEBI:16892"/>
        <dbReference type="ChEBI" id="CHEBI:28938"/>
        <dbReference type="ChEBI" id="CHEBI:63416"/>
        <dbReference type="EC" id="3.5.99.2"/>
    </reaction>
</comment>
<dbReference type="CDD" id="cd19365">
    <property type="entry name" value="TenA_C-like"/>
    <property type="match status" value="1"/>
</dbReference>
<evidence type="ECO:0000259" key="3">
    <source>
        <dbReference type="Pfam" id="PF03070"/>
    </source>
</evidence>
<comment type="function">
    <text evidence="2">Catalyzes an amino-pyrimidine hydrolysis reaction at the C5' of the pyrimidine moiety of thiamine compounds, a reaction that is part of a thiamine salvage pathway.</text>
</comment>
<dbReference type="InterPro" id="IPR050967">
    <property type="entry name" value="Thiamine_Salvage_TenA"/>
</dbReference>
<evidence type="ECO:0000313" key="4">
    <source>
        <dbReference type="EMBL" id="ABY34035.1"/>
    </source>
</evidence>
<dbReference type="InParanoid" id="A9WGB4"/>
<dbReference type="eggNOG" id="COG0819">
    <property type="taxonomic scope" value="Bacteria"/>
</dbReference>